<dbReference type="Gene3D" id="1.10.10.10">
    <property type="entry name" value="Winged helix-like DNA-binding domain superfamily/Winged helix DNA-binding domain"/>
    <property type="match status" value="1"/>
</dbReference>
<evidence type="ECO:0000256" key="1">
    <source>
        <dbReference type="ARBA" id="ARBA00010641"/>
    </source>
</evidence>
<dbReference type="AlphaFoldDB" id="A0A3A9YC37"/>
<dbReference type="PANTHER" id="PTHR43133:SF50">
    <property type="entry name" value="ECF RNA POLYMERASE SIGMA FACTOR SIGM"/>
    <property type="match status" value="1"/>
</dbReference>
<dbReference type="Pfam" id="PF08281">
    <property type="entry name" value="Sigma70_r4_2"/>
    <property type="match status" value="1"/>
</dbReference>
<dbReference type="InterPro" id="IPR039425">
    <property type="entry name" value="RNA_pol_sigma-70-like"/>
</dbReference>
<name>A0A3A9YC37_9ACTN</name>
<dbReference type="CDD" id="cd06171">
    <property type="entry name" value="Sigma70_r4"/>
    <property type="match status" value="1"/>
</dbReference>
<dbReference type="SUPFAM" id="SSF88659">
    <property type="entry name" value="Sigma3 and sigma4 domains of RNA polymerase sigma factors"/>
    <property type="match status" value="1"/>
</dbReference>
<feature type="region of interest" description="Disordered" evidence="6">
    <location>
        <begin position="1"/>
        <end position="20"/>
    </location>
</feature>
<feature type="domain" description="RNA polymerase sigma factor 70 region 4 type 2" evidence="7">
    <location>
        <begin position="137"/>
        <end position="189"/>
    </location>
</feature>
<organism evidence="8 9">
    <name type="scientific">Micromonospora musae</name>
    <dbReference type="NCBI Taxonomy" id="1894970"/>
    <lineage>
        <taxon>Bacteria</taxon>
        <taxon>Bacillati</taxon>
        <taxon>Actinomycetota</taxon>
        <taxon>Actinomycetes</taxon>
        <taxon>Micromonosporales</taxon>
        <taxon>Micromonosporaceae</taxon>
        <taxon>Micromonospora</taxon>
    </lineage>
</organism>
<evidence type="ECO:0000313" key="8">
    <source>
        <dbReference type="EMBL" id="RKN31674.1"/>
    </source>
</evidence>
<dbReference type="GO" id="GO:0003677">
    <property type="term" value="F:DNA binding"/>
    <property type="evidence" value="ECO:0007669"/>
    <property type="project" value="UniProtKB-KW"/>
</dbReference>
<dbReference type="NCBIfam" id="TIGR02983">
    <property type="entry name" value="SigE-fam_strep"/>
    <property type="match status" value="1"/>
</dbReference>
<evidence type="ECO:0000259" key="7">
    <source>
        <dbReference type="Pfam" id="PF08281"/>
    </source>
</evidence>
<dbReference type="InterPro" id="IPR013325">
    <property type="entry name" value="RNA_pol_sigma_r2"/>
</dbReference>
<dbReference type="EMBL" id="RAZT01000007">
    <property type="protein sequence ID" value="RKN31674.1"/>
    <property type="molecule type" value="Genomic_DNA"/>
</dbReference>
<keyword evidence="4" id="KW-0238">DNA-binding</keyword>
<proteinExistence type="inferred from homology"/>
<evidence type="ECO:0000256" key="4">
    <source>
        <dbReference type="ARBA" id="ARBA00023125"/>
    </source>
</evidence>
<comment type="similarity">
    <text evidence="1">Belongs to the sigma-70 factor family. ECF subfamily.</text>
</comment>
<dbReference type="InterPro" id="IPR013249">
    <property type="entry name" value="RNA_pol_sigma70_r4_t2"/>
</dbReference>
<dbReference type="GO" id="GO:0016987">
    <property type="term" value="F:sigma factor activity"/>
    <property type="evidence" value="ECO:0007669"/>
    <property type="project" value="UniProtKB-KW"/>
</dbReference>
<dbReference type="GO" id="GO:0006352">
    <property type="term" value="P:DNA-templated transcription initiation"/>
    <property type="evidence" value="ECO:0007669"/>
    <property type="project" value="InterPro"/>
</dbReference>
<dbReference type="SUPFAM" id="SSF88946">
    <property type="entry name" value="Sigma2 domain of RNA polymerase sigma factors"/>
    <property type="match status" value="1"/>
</dbReference>
<keyword evidence="2" id="KW-0805">Transcription regulation</keyword>
<comment type="caution">
    <text evidence="8">The sequence shown here is derived from an EMBL/GenBank/DDBJ whole genome shotgun (WGS) entry which is preliminary data.</text>
</comment>
<evidence type="ECO:0000256" key="3">
    <source>
        <dbReference type="ARBA" id="ARBA00023082"/>
    </source>
</evidence>
<reference evidence="8 9" key="1">
    <citation type="submission" date="2018-09" db="EMBL/GenBank/DDBJ databases">
        <title>Micromonospora sp. nov. MS1-9, isolated from a root of Musa sp.</title>
        <authorList>
            <person name="Kuncharoen N."/>
            <person name="Kudo T."/>
            <person name="Ohkuma M."/>
            <person name="Yuki M."/>
            <person name="Tanasupawat S."/>
        </authorList>
    </citation>
    <scope>NUCLEOTIDE SEQUENCE [LARGE SCALE GENOMIC DNA]</scope>
    <source>
        <strain evidence="8 9">MS1-9</strain>
    </source>
</reference>
<keyword evidence="3" id="KW-0731">Sigma factor</keyword>
<dbReference type="Proteomes" id="UP000275865">
    <property type="component" value="Unassembled WGS sequence"/>
</dbReference>
<dbReference type="InterPro" id="IPR014325">
    <property type="entry name" value="RNA_pol_sigma-E_actinobac"/>
</dbReference>
<gene>
    <name evidence="8" type="ORF">D7044_15300</name>
</gene>
<evidence type="ECO:0000256" key="5">
    <source>
        <dbReference type="ARBA" id="ARBA00023163"/>
    </source>
</evidence>
<accession>A0A3A9YC37</accession>
<keyword evidence="5" id="KW-0804">Transcription</keyword>
<evidence type="ECO:0000256" key="2">
    <source>
        <dbReference type="ARBA" id="ARBA00023015"/>
    </source>
</evidence>
<dbReference type="NCBIfam" id="TIGR02937">
    <property type="entry name" value="sigma70-ECF"/>
    <property type="match status" value="1"/>
</dbReference>
<evidence type="ECO:0000313" key="9">
    <source>
        <dbReference type="Proteomes" id="UP000275865"/>
    </source>
</evidence>
<sequence>MKSRPAQAASAADGDGDGRAVSHPSALVTFHGAGGTRVESFDEVMAARLPALSRYAAVLTGDRDLAQDVVQDALIRAHARWGRIARMDRPDLYLRRMVFTEYLSLRRRRARRAALEQARRPVDEHGPDHAVGHAERDDLWSRLATLPPRHRAVLVLRYYEDLSDGEIAEVLQCAVASVRVYRARAFAALRLELELEESR</sequence>
<feature type="compositionally biased region" description="Low complexity" evidence="6">
    <location>
        <begin position="1"/>
        <end position="13"/>
    </location>
</feature>
<dbReference type="Gene3D" id="1.10.1740.10">
    <property type="match status" value="1"/>
</dbReference>
<dbReference type="InterPro" id="IPR036388">
    <property type="entry name" value="WH-like_DNA-bd_sf"/>
</dbReference>
<dbReference type="InterPro" id="IPR014284">
    <property type="entry name" value="RNA_pol_sigma-70_dom"/>
</dbReference>
<dbReference type="PANTHER" id="PTHR43133">
    <property type="entry name" value="RNA POLYMERASE ECF-TYPE SIGMA FACTO"/>
    <property type="match status" value="1"/>
</dbReference>
<evidence type="ECO:0000256" key="6">
    <source>
        <dbReference type="SAM" id="MobiDB-lite"/>
    </source>
</evidence>
<dbReference type="InterPro" id="IPR013324">
    <property type="entry name" value="RNA_pol_sigma_r3/r4-like"/>
</dbReference>
<protein>
    <submittedName>
        <fullName evidence="8">SigE family RNA polymerase sigma factor</fullName>
    </submittedName>
</protein>